<gene>
    <name evidence="1" type="ORF">HUK82_15970</name>
</gene>
<evidence type="ECO:0000313" key="1">
    <source>
        <dbReference type="EMBL" id="NVN42045.1"/>
    </source>
</evidence>
<name>A0A850PBY2_9PROT</name>
<dbReference type="AlphaFoldDB" id="A0A850PBY2"/>
<reference evidence="1 2" key="1">
    <citation type="submission" date="2020-06" db="EMBL/GenBank/DDBJ databases">
        <title>Description of novel acetic acid bacteria.</title>
        <authorList>
            <person name="Sombolestani A."/>
        </authorList>
    </citation>
    <scope>NUCLEOTIDE SEQUENCE [LARGE SCALE GENOMIC DNA]</scope>
    <source>
        <strain evidence="1 2">LMG 27010</strain>
    </source>
</reference>
<dbReference type="InterPro" id="IPR028082">
    <property type="entry name" value="Peripla_BP_I"/>
</dbReference>
<dbReference type="Proteomes" id="UP000585665">
    <property type="component" value="Unassembled WGS sequence"/>
</dbReference>
<feature type="non-terminal residue" evidence="1">
    <location>
        <position position="1"/>
    </location>
</feature>
<protein>
    <submittedName>
        <fullName evidence="1">Penicillin-binding protein activator</fullName>
    </submittedName>
</protein>
<proteinExistence type="predicted"/>
<dbReference type="Gene3D" id="3.40.50.2300">
    <property type="match status" value="1"/>
</dbReference>
<sequence>SPATPPTTAPSAPTLDAPPFDALLLGDTGLDLARTIDLLHTQQVSASHVRLLGPGLWSAFASKLGRIGGAWYAAPDPRARQTFVQQFLAAYHHMPTPLADLSYDSAALARALNDGSGVYRVDALTKSNGFAGVDGLFTLMPDGHVRRRLAVFEIQPTGGAHMVTPGAHNGT</sequence>
<organism evidence="1 2">
    <name type="scientific">Ameyamaea chiangmaiensis</name>
    <dbReference type="NCBI Taxonomy" id="442969"/>
    <lineage>
        <taxon>Bacteria</taxon>
        <taxon>Pseudomonadati</taxon>
        <taxon>Pseudomonadota</taxon>
        <taxon>Alphaproteobacteria</taxon>
        <taxon>Acetobacterales</taxon>
        <taxon>Acetobacteraceae</taxon>
        <taxon>Ameyamaea</taxon>
    </lineage>
</organism>
<evidence type="ECO:0000313" key="2">
    <source>
        <dbReference type="Proteomes" id="UP000585665"/>
    </source>
</evidence>
<dbReference type="SUPFAM" id="SSF53822">
    <property type="entry name" value="Periplasmic binding protein-like I"/>
    <property type="match status" value="1"/>
</dbReference>
<accession>A0A850PBY2</accession>
<comment type="caution">
    <text evidence="1">The sequence shown here is derived from an EMBL/GenBank/DDBJ whole genome shotgun (WGS) entry which is preliminary data.</text>
</comment>
<dbReference type="EMBL" id="JABXXR010000251">
    <property type="protein sequence ID" value="NVN42045.1"/>
    <property type="molecule type" value="Genomic_DNA"/>
</dbReference>
<keyword evidence="2" id="KW-1185">Reference proteome</keyword>